<dbReference type="Proteomes" id="UP001345963">
    <property type="component" value="Unassembled WGS sequence"/>
</dbReference>
<feature type="transmembrane region" description="Helical" evidence="1">
    <location>
        <begin position="89"/>
        <end position="110"/>
    </location>
</feature>
<evidence type="ECO:0000313" key="3">
    <source>
        <dbReference type="Proteomes" id="UP001345963"/>
    </source>
</evidence>
<reference evidence="2 3" key="1">
    <citation type="submission" date="2021-07" db="EMBL/GenBank/DDBJ databases">
        <authorList>
            <person name="Palmer J.M."/>
        </authorList>
    </citation>
    <scope>NUCLEOTIDE SEQUENCE [LARGE SCALE GENOMIC DNA]</scope>
    <source>
        <strain evidence="2 3">AT_MEX2019</strain>
        <tissue evidence="2">Muscle</tissue>
    </source>
</reference>
<gene>
    <name evidence="2" type="ORF">ATANTOWER_023588</name>
</gene>
<organism evidence="2 3">
    <name type="scientific">Ataeniobius toweri</name>
    <dbReference type="NCBI Taxonomy" id="208326"/>
    <lineage>
        <taxon>Eukaryota</taxon>
        <taxon>Metazoa</taxon>
        <taxon>Chordata</taxon>
        <taxon>Craniata</taxon>
        <taxon>Vertebrata</taxon>
        <taxon>Euteleostomi</taxon>
        <taxon>Actinopterygii</taxon>
        <taxon>Neopterygii</taxon>
        <taxon>Teleostei</taxon>
        <taxon>Neoteleostei</taxon>
        <taxon>Acanthomorphata</taxon>
        <taxon>Ovalentaria</taxon>
        <taxon>Atherinomorphae</taxon>
        <taxon>Cyprinodontiformes</taxon>
        <taxon>Goodeidae</taxon>
        <taxon>Ataeniobius</taxon>
    </lineage>
</organism>
<keyword evidence="3" id="KW-1185">Reference proteome</keyword>
<name>A0ABU7A874_9TELE</name>
<keyword evidence="1" id="KW-0812">Transmembrane</keyword>
<keyword evidence="1" id="KW-1133">Transmembrane helix</keyword>
<proteinExistence type="predicted"/>
<sequence length="112" mass="12550">MLLFITVRRKIGVIFLQAWLDALEEHSAYSTHYCSQDQGSEEEEEEGMSLGELTDSLQAAEVSQKKLEKEVAAFLSMLKNDGLSERKTCYFTIISGGGFLSLYCIISAWVTN</sequence>
<evidence type="ECO:0000313" key="2">
    <source>
        <dbReference type="EMBL" id="MED6234168.1"/>
    </source>
</evidence>
<evidence type="ECO:0000256" key="1">
    <source>
        <dbReference type="SAM" id="Phobius"/>
    </source>
</evidence>
<dbReference type="EMBL" id="JAHUTI010005258">
    <property type="protein sequence ID" value="MED6234168.1"/>
    <property type="molecule type" value="Genomic_DNA"/>
</dbReference>
<accession>A0ABU7A874</accession>
<protein>
    <submittedName>
        <fullName evidence="2">Uncharacterized protein</fullName>
    </submittedName>
</protein>
<comment type="caution">
    <text evidence="2">The sequence shown here is derived from an EMBL/GenBank/DDBJ whole genome shotgun (WGS) entry which is preliminary data.</text>
</comment>
<keyword evidence="1" id="KW-0472">Membrane</keyword>